<dbReference type="InParanoid" id="B9TET2"/>
<evidence type="ECO:0000313" key="2">
    <source>
        <dbReference type="EMBL" id="EEF25631.1"/>
    </source>
</evidence>
<accession>B9TET2</accession>
<reference evidence="3" key="1">
    <citation type="journal article" date="2010" name="Nat. Biotechnol.">
        <title>Draft genome sequence of the oilseed species Ricinus communis.</title>
        <authorList>
            <person name="Chan A.P."/>
            <person name="Crabtree J."/>
            <person name="Zhao Q."/>
            <person name="Lorenzi H."/>
            <person name="Orvis J."/>
            <person name="Puiu D."/>
            <person name="Melake-Berhan A."/>
            <person name="Jones K.M."/>
            <person name="Redman J."/>
            <person name="Chen G."/>
            <person name="Cahoon E.B."/>
            <person name="Gedil M."/>
            <person name="Stanke M."/>
            <person name="Haas B.J."/>
            <person name="Wortman J.R."/>
            <person name="Fraser-Liggett C.M."/>
            <person name="Ravel J."/>
            <person name="Rabinowicz P.D."/>
        </authorList>
    </citation>
    <scope>NUCLEOTIDE SEQUENCE [LARGE SCALE GENOMIC DNA]</scope>
    <source>
        <strain evidence="3">cv. Hale</strain>
    </source>
</reference>
<proteinExistence type="predicted"/>
<dbReference type="EMBL" id="EQ979259">
    <property type="protein sequence ID" value="EEF25631.1"/>
    <property type="molecule type" value="Genomic_DNA"/>
</dbReference>
<evidence type="ECO:0000313" key="3">
    <source>
        <dbReference type="Proteomes" id="UP000008311"/>
    </source>
</evidence>
<gene>
    <name evidence="2" type="ORF">RCOM_1911610</name>
</gene>
<feature type="non-terminal residue" evidence="2">
    <location>
        <position position="116"/>
    </location>
</feature>
<protein>
    <submittedName>
        <fullName evidence="2">Uncharacterized protein</fullName>
    </submittedName>
</protein>
<feature type="compositionally biased region" description="Basic and acidic residues" evidence="1">
    <location>
        <begin position="1"/>
        <end position="15"/>
    </location>
</feature>
<dbReference type="AlphaFoldDB" id="B9TET2"/>
<evidence type="ECO:0000256" key="1">
    <source>
        <dbReference type="SAM" id="MobiDB-lite"/>
    </source>
</evidence>
<feature type="region of interest" description="Disordered" evidence="1">
    <location>
        <begin position="75"/>
        <end position="116"/>
    </location>
</feature>
<dbReference type="Proteomes" id="UP000008311">
    <property type="component" value="Unassembled WGS sequence"/>
</dbReference>
<sequence length="116" mass="13143">MPRQGSKFDEDHELRASSNTSLITLNRSFHETIHVHELPSSRHPQQAHAQHGRVSARLHRHLLHPLDLDDQCADARTRRRQRIAGPGQRDPQRHPAPDRGTYGDLANAGRQHVPAS</sequence>
<feature type="region of interest" description="Disordered" evidence="1">
    <location>
        <begin position="1"/>
        <end position="23"/>
    </location>
</feature>
<keyword evidence="3" id="KW-1185">Reference proteome</keyword>
<organism evidence="2 3">
    <name type="scientific">Ricinus communis</name>
    <name type="common">Castor bean</name>
    <dbReference type="NCBI Taxonomy" id="3988"/>
    <lineage>
        <taxon>Eukaryota</taxon>
        <taxon>Viridiplantae</taxon>
        <taxon>Streptophyta</taxon>
        <taxon>Embryophyta</taxon>
        <taxon>Tracheophyta</taxon>
        <taxon>Spermatophyta</taxon>
        <taxon>Magnoliopsida</taxon>
        <taxon>eudicotyledons</taxon>
        <taxon>Gunneridae</taxon>
        <taxon>Pentapetalae</taxon>
        <taxon>rosids</taxon>
        <taxon>fabids</taxon>
        <taxon>Malpighiales</taxon>
        <taxon>Euphorbiaceae</taxon>
        <taxon>Acalyphoideae</taxon>
        <taxon>Acalypheae</taxon>
        <taxon>Ricinus</taxon>
    </lineage>
</organism>
<name>B9TET2_RICCO</name>